<keyword evidence="2" id="KW-0378">Hydrolase</keyword>
<dbReference type="InterPro" id="IPR029058">
    <property type="entry name" value="AB_hydrolase_fold"/>
</dbReference>
<sequence length="324" mass="35739">METRPMDLTPAPYFRDIADGPEGGEAHWVTTKDGLRIRVGHWLPDGLPREAIKGTVLIFPGRTEYIEKYGPAAIDLGRRGFATLAVDWRGQGLADRMLDDRRLGHVQHFPDFQQDVAAVVQLAQQLDLPKPWFLLAHSMGGAIGLRALIEGLPVKACAFTGPMWGIQIPAAMRPVARILGALAPHLGFSAMRAPTTTKGHYVQSAPYEGNTLTNDADMYRFMQEQLEAQPDLTLGGPTVHWLSEGLQECAALAQRPSPALPCITFLGSDEQIVNTDAIKDRMQRWPGGELDLVQGAQHEVVMEGPAIRQHTFDRMCALFDQYRG</sequence>
<dbReference type="EMBL" id="JARCJK010000005">
    <property type="protein sequence ID" value="MDE4166334.1"/>
    <property type="molecule type" value="Genomic_DNA"/>
</dbReference>
<dbReference type="PANTHER" id="PTHR11614">
    <property type="entry name" value="PHOSPHOLIPASE-RELATED"/>
    <property type="match status" value="1"/>
</dbReference>
<dbReference type="GO" id="GO:0016787">
    <property type="term" value="F:hydrolase activity"/>
    <property type="evidence" value="ECO:0007669"/>
    <property type="project" value="UniProtKB-KW"/>
</dbReference>
<dbReference type="AlphaFoldDB" id="A0AAW6L7M0"/>
<dbReference type="RefSeq" id="WP_065273774.1">
    <property type="nucleotide sequence ID" value="NZ_CP015124.1"/>
</dbReference>
<comment type="caution">
    <text evidence="2">The sequence shown here is derived from an EMBL/GenBank/DDBJ whole genome shotgun (WGS) entry which is preliminary data.</text>
</comment>
<dbReference type="Gene3D" id="3.40.50.1820">
    <property type="entry name" value="alpha/beta hydrolase"/>
    <property type="match status" value="1"/>
</dbReference>
<evidence type="ECO:0000313" key="3">
    <source>
        <dbReference type="Proteomes" id="UP001218364"/>
    </source>
</evidence>
<dbReference type="Pfam" id="PF12146">
    <property type="entry name" value="Hydrolase_4"/>
    <property type="match status" value="1"/>
</dbReference>
<evidence type="ECO:0000313" key="2">
    <source>
        <dbReference type="EMBL" id="MDE4166334.1"/>
    </source>
</evidence>
<dbReference type="InterPro" id="IPR022742">
    <property type="entry name" value="Hydrolase_4"/>
</dbReference>
<reference evidence="2 3" key="1">
    <citation type="submission" date="2023-02" db="EMBL/GenBank/DDBJ databases">
        <title>Population genomics of bacteria associated with diatom.</title>
        <authorList>
            <person name="Xie J."/>
            <person name="Wang H."/>
        </authorList>
    </citation>
    <scope>NUCLEOTIDE SEQUENCE [LARGE SCALE GENOMIC DNA]</scope>
    <source>
        <strain evidence="2 3">PT47_8</strain>
    </source>
</reference>
<protein>
    <submittedName>
        <fullName evidence="2">Alpha/beta hydrolase</fullName>
    </submittedName>
</protein>
<proteinExistence type="predicted"/>
<feature type="domain" description="Serine aminopeptidase S33" evidence="1">
    <location>
        <begin position="52"/>
        <end position="303"/>
    </location>
</feature>
<dbReference type="SUPFAM" id="SSF53474">
    <property type="entry name" value="alpha/beta-Hydrolases"/>
    <property type="match status" value="1"/>
</dbReference>
<dbReference type="Proteomes" id="UP001218364">
    <property type="component" value="Unassembled WGS sequence"/>
</dbReference>
<evidence type="ECO:0000259" key="1">
    <source>
        <dbReference type="Pfam" id="PF12146"/>
    </source>
</evidence>
<dbReference type="InterPro" id="IPR051044">
    <property type="entry name" value="MAG_DAG_Lipase"/>
</dbReference>
<organism evidence="2 3">
    <name type="scientific">Phaeobacter gallaeciensis</name>
    <dbReference type="NCBI Taxonomy" id="60890"/>
    <lineage>
        <taxon>Bacteria</taxon>
        <taxon>Pseudomonadati</taxon>
        <taxon>Pseudomonadota</taxon>
        <taxon>Alphaproteobacteria</taxon>
        <taxon>Rhodobacterales</taxon>
        <taxon>Roseobacteraceae</taxon>
        <taxon>Phaeobacter</taxon>
    </lineage>
</organism>
<name>A0AAW6L7M0_9RHOB</name>
<accession>A0AAW6L7M0</accession>
<gene>
    <name evidence="2" type="ORF">PXK24_11575</name>
</gene>